<feature type="transmembrane region" description="Helical" evidence="5">
    <location>
        <begin position="95"/>
        <end position="118"/>
    </location>
</feature>
<evidence type="ECO:0000259" key="6">
    <source>
        <dbReference type="Pfam" id="PF00892"/>
    </source>
</evidence>
<feature type="transmembrane region" description="Helical" evidence="5">
    <location>
        <begin position="33"/>
        <end position="53"/>
    </location>
</feature>
<feature type="transmembrane region" description="Helical" evidence="5">
    <location>
        <begin position="125"/>
        <end position="144"/>
    </location>
</feature>
<keyword evidence="4 5" id="KW-0472">Membrane</keyword>
<dbReference type="PANTHER" id="PTHR32322:SF2">
    <property type="entry name" value="EAMA DOMAIN-CONTAINING PROTEIN"/>
    <property type="match status" value="1"/>
</dbReference>
<evidence type="ECO:0000256" key="3">
    <source>
        <dbReference type="ARBA" id="ARBA00022989"/>
    </source>
</evidence>
<evidence type="ECO:0000256" key="5">
    <source>
        <dbReference type="SAM" id="Phobius"/>
    </source>
</evidence>
<feature type="domain" description="EamA" evidence="6">
    <location>
        <begin position="11"/>
        <end position="142"/>
    </location>
</feature>
<comment type="subcellular location">
    <subcellularLocation>
        <location evidence="1">Membrane</location>
        <topology evidence="1">Multi-pass membrane protein</topology>
    </subcellularLocation>
</comment>
<name>A0A6C0KTC3_9ZZZZ</name>
<dbReference type="InterPro" id="IPR000620">
    <property type="entry name" value="EamA_dom"/>
</dbReference>
<dbReference type="SUPFAM" id="SSF103481">
    <property type="entry name" value="Multidrug resistance efflux transporter EmrE"/>
    <property type="match status" value="1"/>
</dbReference>
<evidence type="ECO:0000256" key="2">
    <source>
        <dbReference type="ARBA" id="ARBA00022692"/>
    </source>
</evidence>
<dbReference type="Pfam" id="PF00892">
    <property type="entry name" value="EamA"/>
    <property type="match status" value="1"/>
</dbReference>
<evidence type="ECO:0000313" key="7">
    <source>
        <dbReference type="EMBL" id="QHU21205.1"/>
    </source>
</evidence>
<dbReference type="PANTHER" id="PTHR32322">
    <property type="entry name" value="INNER MEMBRANE TRANSPORTER"/>
    <property type="match status" value="1"/>
</dbReference>
<accession>A0A6C0KTC3</accession>
<dbReference type="GO" id="GO:0016020">
    <property type="term" value="C:membrane"/>
    <property type="evidence" value="ECO:0007669"/>
    <property type="project" value="UniProtKB-SubCell"/>
</dbReference>
<dbReference type="InterPro" id="IPR050638">
    <property type="entry name" value="AA-Vitamin_Transporters"/>
</dbReference>
<organism evidence="7">
    <name type="scientific">viral metagenome</name>
    <dbReference type="NCBI Taxonomy" id="1070528"/>
    <lineage>
        <taxon>unclassified sequences</taxon>
        <taxon>metagenomes</taxon>
        <taxon>organismal metagenomes</taxon>
    </lineage>
</organism>
<reference evidence="7" key="1">
    <citation type="journal article" date="2020" name="Nature">
        <title>Giant virus diversity and host interactions through global metagenomics.</title>
        <authorList>
            <person name="Schulz F."/>
            <person name="Roux S."/>
            <person name="Paez-Espino D."/>
            <person name="Jungbluth S."/>
            <person name="Walsh D.A."/>
            <person name="Denef V.J."/>
            <person name="McMahon K.D."/>
            <person name="Konstantinidis K.T."/>
            <person name="Eloe-Fadrosh E.A."/>
            <person name="Kyrpides N.C."/>
            <person name="Woyke T."/>
        </authorList>
    </citation>
    <scope>NUCLEOTIDE SEQUENCE</scope>
    <source>
        <strain evidence="7">GVMAG-S-3300013094-100</strain>
    </source>
</reference>
<keyword evidence="2 5" id="KW-0812">Transmembrane</keyword>
<dbReference type="EMBL" id="MN740987">
    <property type="protein sequence ID" value="QHU21205.1"/>
    <property type="molecule type" value="Genomic_DNA"/>
</dbReference>
<protein>
    <recommendedName>
        <fullName evidence="6">EamA domain-containing protein</fullName>
    </recommendedName>
</protein>
<dbReference type="InterPro" id="IPR037185">
    <property type="entry name" value="EmrE-like"/>
</dbReference>
<feature type="transmembrane region" description="Helical" evidence="5">
    <location>
        <begin position="65"/>
        <end position="83"/>
    </location>
</feature>
<proteinExistence type="predicted"/>
<sequence length="156" mass="17442">MLTSLYFNSAIITILWAIAPIVQKILLKEFSPAVIMILFSGMYACCTVVYAIYKRDEVAKALPKIDLRVFTLLLISGVFSGFLANRLYYITLKDYSASVVTAITAVYPLITVLLAYLLLSEKINLVTAFGIVFICMGIAMIGYGDYYTDVEPYRND</sequence>
<dbReference type="AlphaFoldDB" id="A0A6C0KTC3"/>
<feature type="transmembrane region" description="Helical" evidence="5">
    <location>
        <begin position="5"/>
        <end position="27"/>
    </location>
</feature>
<keyword evidence="3 5" id="KW-1133">Transmembrane helix</keyword>
<dbReference type="Gene3D" id="1.10.3730.20">
    <property type="match status" value="1"/>
</dbReference>
<evidence type="ECO:0000256" key="1">
    <source>
        <dbReference type="ARBA" id="ARBA00004141"/>
    </source>
</evidence>
<evidence type="ECO:0000256" key="4">
    <source>
        <dbReference type="ARBA" id="ARBA00023136"/>
    </source>
</evidence>